<dbReference type="InterPro" id="IPR027417">
    <property type="entry name" value="P-loop_NTPase"/>
</dbReference>
<organism evidence="1 2">
    <name type="scientific">Halocaridina rubra</name>
    <name type="common">Hawaiian red shrimp</name>
    <dbReference type="NCBI Taxonomy" id="373956"/>
    <lineage>
        <taxon>Eukaryota</taxon>
        <taxon>Metazoa</taxon>
        <taxon>Ecdysozoa</taxon>
        <taxon>Arthropoda</taxon>
        <taxon>Crustacea</taxon>
        <taxon>Multicrustacea</taxon>
        <taxon>Malacostraca</taxon>
        <taxon>Eumalacostraca</taxon>
        <taxon>Eucarida</taxon>
        <taxon>Decapoda</taxon>
        <taxon>Pleocyemata</taxon>
        <taxon>Caridea</taxon>
        <taxon>Atyoidea</taxon>
        <taxon>Atyidae</taxon>
        <taxon>Halocaridina</taxon>
    </lineage>
</organism>
<keyword evidence="2" id="KW-1185">Reference proteome</keyword>
<proteinExistence type="predicted"/>
<dbReference type="SUPFAM" id="SSF52540">
    <property type="entry name" value="P-loop containing nucleoside triphosphate hydrolases"/>
    <property type="match status" value="1"/>
</dbReference>
<gene>
    <name evidence="1" type="primary">RAD54B_1</name>
    <name evidence="1" type="ORF">SK128_023061</name>
</gene>
<comment type="caution">
    <text evidence="1">The sequence shown here is derived from an EMBL/GenBank/DDBJ whole genome shotgun (WGS) entry which is preliminary data.</text>
</comment>
<dbReference type="GO" id="GO:0015616">
    <property type="term" value="F:DNA translocase activity"/>
    <property type="evidence" value="ECO:0007669"/>
    <property type="project" value="TreeGrafter"/>
</dbReference>
<protein>
    <submittedName>
        <fullName evidence="1">DNA repair and recombination protein rad54b</fullName>
    </submittedName>
</protein>
<evidence type="ECO:0000313" key="1">
    <source>
        <dbReference type="EMBL" id="KAK7079465.1"/>
    </source>
</evidence>
<dbReference type="Gene3D" id="3.40.50.300">
    <property type="entry name" value="P-loop containing nucleotide triphosphate hydrolases"/>
    <property type="match status" value="1"/>
</dbReference>
<sequence>MTGSLDEKIYQRQIKKQTLSGTVVDARDSQKVNFSTAELKDLFTLHDNTICLTHDLLNCKCDGLGEVMYAPSLINDSHQER</sequence>
<dbReference type="EMBL" id="JAXCGZ010006926">
    <property type="protein sequence ID" value="KAK7079465.1"/>
    <property type="molecule type" value="Genomic_DNA"/>
</dbReference>
<reference evidence="1 2" key="1">
    <citation type="submission" date="2023-11" db="EMBL/GenBank/DDBJ databases">
        <title>Halocaridina rubra genome assembly.</title>
        <authorList>
            <person name="Smith C."/>
        </authorList>
    </citation>
    <scope>NUCLEOTIDE SEQUENCE [LARGE SCALE GENOMIC DNA]</scope>
    <source>
        <strain evidence="1">EP-1</strain>
        <tissue evidence="1">Whole</tissue>
    </source>
</reference>
<dbReference type="GO" id="GO:0000724">
    <property type="term" value="P:double-strand break repair via homologous recombination"/>
    <property type="evidence" value="ECO:0007669"/>
    <property type="project" value="TreeGrafter"/>
</dbReference>
<dbReference type="AlphaFoldDB" id="A0AAN9ABM5"/>
<dbReference type="Gene3D" id="1.20.120.850">
    <property type="entry name" value="SWI2/SNF2 ATPases, N-terminal domain"/>
    <property type="match status" value="1"/>
</dbReference>
<dbReference type="PANTHER" id="PTHR45629">
    <property type="entry name" value="SNF2/RAD54 FAMILY MEMBER"/>
    <property type="match status" value="1"/>
</dbReference>
<dbReference type="PANTHER" id="PTHR45629:SF7">
    <property type="entry name" value="DNA EXCISION REPAIR PROTEIN ERCC-6-RELATED"/>
    <property type="match status" value="1"/>
</dbReference>
<dbReference type="Proteomes" id="UP001381693">
    <property type="component" value="Unassembled WGS sequence"/>
</dbReference>
<accession>A0AAN9ABM5</accession>
<name>A0AAN9ABM5_HALRR</name>
<feature type="non-terminal residue" evidence="1">
    <location>
        <position position="81"/>
    </location>
</feature>
<dbReference type="GO" id="GO:0007131">
    <property type="term" value="P:reciprocal meiotic recombination"/>
    <property type="evidence" value="ECO:0007669"/>
    <property type="project" value="TreeGrafter"/>
</dbReference>
<dbReference type="InterPro" id="IPR050496">
    <property type="entry name" value="SNF2_RAD54_helicase_repair"/>
</dbReference>
<dbReference type="GO" id="GO:0005634">
    <property type="term" value="C:nucleus"/>
    <property type="evidence" value="ECO:0007669"/>
    <property type="project" value="TreeGrafter"/>
</dbReference>
<evidence type="ECO:0000313" key="2">
    <source>
        <dbReference type="Proteomes" id="UP001381693"/>
    </source>
</evidence>